<dbReference type="Proteomes" id="UP001230649">
    <property type="component" value="Unassembled WGS sequence"/>
</dbReference>
<protein>
    <submittedName>
        <fullName evidence="1">Uncharacterized protein</fullName>
    </submittedName>
</protein>
<keyword evidence="2" id="KW-1185">Reference proteome</keyword>
<organism evidence="1 2">
    <name type="scientific">Naganishia adeliensis</name>
    <dbReference type="NCBI Taxonomy" id="92952"/>
    <lineage>
        <taxon>Eukaryota</taxon>
        <taxon>Fungi</taxon>
        <taxon>Dikarya</taxon>
        <taxon>Basidiomycota</taxon>
        <taxon>Agaricomycotina</taxon>
        <taxon>Tremellomycetes</taxon>
        <taxon>Filobasidiales</taxon>
        <taxon>Filobasidiaceae</taxon>
        <taxon>Naganishia</taxon>
    </lineage>
</organism>
<gene>
    <name evidence="1" type="ORF">QFC20_001038</name>
</gene>
<sequence>MKVFLADIDAELLESARKQVDAAATGGEVESMVVDVSKLADVVALKDKVMELWGEVAILMNNAARFESATTFSLTKSPEQLVADWDKVMDVNYRGVLHGTAVFAPIMANQENSSCIINTGSKQGITTPPGNAVYNVSKSAVKTLTEQLAHELRNTPDSKCTAHLFIPGWVHTGHRSRTQEKPAGAWTAEQTVGYMLDKLAQGQFYILCPDNDVSTELDKLRIAWSVGDILEDRPALSRWHPEYKARFDDYIRSGNKARSRSRGRVGGLTEF</sequence>
<comment type="caution">
    <text evidence="1">The sequence shown here is derived from an EMBL/GenBank/DDBJ whole genome shotgun (WGS) entry which is preliminary data.</text>
</comment>
<evidence type="ECO:0000313" key="2">
    <source>
        <dbReference type="Proteomes" id="UP001230649"/>
    </source>
</evidence>
<accession>A0ACC2WX39</accession>
<dbReference type="EMBL" id="JASBWS010000005">
    <property type="protein sequence ID" value="KAJ9115711.1"/>
    <property type="molecule type" value="Genomic_DNA"/>
</dbReference>
<name>A0ACC2WX39_9TREE</name>
<reference evidence="1" key="1">
    <citation type="submission" date="2023-04" db="EMBL/GenBank/DDBJ databases">
        <title>Draft Genome sequencing of Naganishia species isolated from polar environments using Oxford Nanopore Technology.</title>
        <authorList>
            <person name="Leo P."/>
            <person name="Venkateswaran K."/>
        </authorList>
    </citation>
    <scope>NUCLEOTIDE SEQUENCE</scope>
    <source>
        <strain evidence="1">MNA-CCFEE 5262</strain>
    </source>
</reference>
<proteinExistence type="predicted"/>
<evidence type="ECO:0000313" key="1">
    <source>
        <dbReference type="EMBL" id="KAJ9115711.1"/>
    </source>
</evidence>